<proteinExistence type="inferred from homology"/>
<comment type="subcellular location">
    <subcellularLocation>
        <location evidence="1">Endomembrane system</location>
        <topology evidence="1">Multi-pass membrane protein</topology>
    </subcellularLocation>
</comment>
<evidence type="ECO:0008006" key="9">
    <source>
        <dbReference type="Google" id="ProtNLM"/>
    </source>
</evidence>
<dbReference type="Proteomes" id="UP001516023">
    <property type="component" value="Unassembled WGS sequence"/>
</dbReference>
<reference evidence="7 8" key="1">
    <citation type="journal article" date="2020" name="G3 (Bethesda)">
        <title>Improved Reference Genome for Cyclotella cryptica CCMP332, a Model for Cell Wall Morphogenesis, Salinity Adaptation, and Lipid Production in Diatoms (Bacillariophyta).</title>
        <authorList>
            <person name="Roberts W.R."/>
            <person name="Downey K.M."/>
            <person name="Ruck E.C."/>
            <person name="Traller J.C."/>
            <person name="Alverson A.J."/>
        </authorList>
    </citation>
    <scope>NUCLEOTIDE SEQUENCE [LARGE SCALE GENOMIC DNA]</scope>
    <source>
        <strain evidence="7 8">CCMP332</strain>
    </source>
</reference>
<feature type="transmembrane region" description="Helical" evidence="6">
    <location>
        <begin position="124"/>
        <end position="145"/>
    </location>
</feature>
<dbReference type="EMBL" id="JABMIG020000111">
    <property type="protein sequence ID" value="KAL3791679.1"/>
    <property type="molecule type" value="Genomic_DNA"/>
</dbReference>
<dbReference type="Pfam" id="PF02487">
    <property type="entry name" value="CLN3"/>
    <property type="match status" value="1"/>
</dbReference>
<feature type="transmembrane region" description="Helical" evidence="6">
    <location>
        <begin position="151"/>
        <end position="169"/>
    </location>
</feature>
<keyword evidence="3 6" id="KW-0812">Transmembrane</keyword>
<feature type="transmembrane region" description="Helical" evidence="6">
    <location>
        <begin position="6"/>
        <end position="28"/>
    </location>
</feature>
<protein>
    <recommendedName>
        <fullName evidence="9">Battenin</fullName>
    </recommendedName>
</protein>
<keyword evidence="2" id="KW-0813">Transport</keyword>
<evidence type="ECO:0000256" key="5">
    <source>
        <dbReference type="ARBA" id="ARBA00023136"/>
    </source>
</evidence>
<evidence type="ECO:0000313" key="7">
    <source>
        <dbReference type="EMBL" id="KAL3791679.1"/>
    </source>
</evidence>
<sequence>MELFGWSFSSVVFSVVLFAVAYYTIFYYGLCKLEEQELDASIQTNAEGDALDQQNIPPIHMLESSLLVHTRYNDFDETKNNVEMVGRLEKNSSPSILFRGVQASVGCVCVEVTWKLVQGASLSVLWLMPMLQVANLMFFLLNLIHHFWYNYSLILSCFFAGLLGGGVYVQGYSRLNLDVPRALCEFAIGSAGTADSLGIFVADIASLIIQMSCFTPCNVVYSKQDIIRIVLSCRTLLQSCIYDQNGIEGVAVTCPTT</sequence>
<accession>A0ABD3PUA5</accession>
<dbReference type="GO" id="GO:0012505">
    <property type="term" value="C:endomembrane system"/>
    <property type="evidence" value="ECO:0007669"/>
    <property type="project" value="UniProtKB-SubCell"/>
</dbReference>
<name>A0ABD3PUA5_9STRA</name>
<evidence type="ECO:0000256" key="4">
    <source>
        <dbReference type="ARBA" id="ARBA00022989"/>
    </source>
</evidence>
<dbReference type="PANTHER" id="PTHR10981">
    <property type="entry name" value="BATTENIN"/>
    <property type="match status" value="1"/>
</dbReference>
<keyword evidence="5 6" id="KW-0472">Membrane</keyword>
<evidence type="ECO:0000256" key="3">
    <source>
        <dbReference type="ARBA" id="ARBA00022692"/>
    </source>
</evidence>
<evidence type="ECO:0000313" key="8">
    <source>
        <dbReference type="Proteomes" id="UP001516023"/>
    </source>
</evidence>
<gene>
    <name evidence="7" type="ORF">HJC23_003936</name>
</gene>
<evidence type="ECO:0000256" key="1">
    <source>
        <dbReference type="ARBA" id="ARBA00004127"/>
    </source>
</evidence>
<keyword evidence="8" id="KW-1185">Reference proteome</keyword>
<comment type="caution">
    <text evidence="6">Lacks conserved residue(s) required for the propagation of feature annotation.</text>
</comment>
<dbReference type="PRINTS" id="PR01315">
    <property type="entry name" value="BATTENIN"/>
</dbReference>
<dbReference type="AlphaFoldDB" id="A0ABD3PUA5"/>
<comment type="caution">
    <text evidence="7">The sequence shown here is derived from an EMBL/GenBank/DDBJ whole genome shotgun (WGS) entry which is preliminary data.</text>
</comment>
<keyword evidence="4 6" id="KW-1133">Transmembrane helix</keyword>
<dbReference type="InterPro" id="IPR003492">
    <property type="entry name" value="Battenin_disease_Cln3"/>
</dbReference>
<dbReference type="PANTHER" id="PTHR10981:SF0">
    <property type="entry name" value="BATTENIN"/>
    <property type="match status" value="1"/>
</dbReference>
<comment type="similarity">
    <text evidence="6">Belongs to the battenin family.</text>
</comment>
<evidence type="ECO:0000256" key="2">
    <source>
        <dbReference type="ARBA" id="ARBA00022448"/>
    </source>
</evidence>
<organism evidence="7 8">
    <name type="scientific">Cyclotella cryptica</name>
    <dbReference type="NCBI Taxonomy" id="29204"/>
    <lineage>
        <taxon>Eukaryota</taxon>
        <taxon>Sar</taxon>
        <taxon>Stramenopiles</taxon>
        <taxon>Ochrophyta</taxon>
        <taxon>Bacillariophyta</taxon>
        <taxon>Coscinodiscophyceae</taxon>
        <taxon>Thalassiosirophycidae</taxon>
        <taxon>Stephanodiscales</taxon>
        <taxon>Stephanodiscaceae</taxon>
        <taxon>Cyclotella</taxon>
    </lineage>
</organism>
<evidence type="ECO:0000256" key="6">
    <source>
        <dbReference type="RuleBase" id="RU361113"/>
    </source>
</evidence>